<feature type="compositionally biased region" description="Pro residues" evidence="1">
    <location>
        <begin position="263"/>
        <end position="283"/>
    </location>
</feature>
<evidence type="ECO:0000256" key="1">
    <source>
        <dbReference type="SAM" id="MobiDB-lite"/>
    </source>
</evidence>
<gene>
    <name evidence="2" type="primary">AlNc14C85G5442</name>
    <name evidence="2" type="ORF">ALNC14_061840</name>
</gene>
<dbReference type="HOGENOM" id="CLU_814850_0_0_1"/>
<evidence type="ECO:0000313" key="2">
    <source>
        <dbReference type="EMBL" id="CCA20041.1"/>
    </source>
</evidence>
<accession>F0WFQ7</accession>
<sequence length="341" mass="36116">MSLVHLISVQSHTFMSCPLATFTIASWPNPSGGFNTSILPENLREGFVFGDQDQNLINLQTAFKRYNSTRFYDFVSEFTIFDDAAYDKSCGTTVLDKPQPLPEYFKFSPIPHYGVCQIECNKTIVFESQNCQLAFGADWTTPITPEIRATCEHSVAIFSYIAPHGDPWQSYINCVNVGGNDDPMPEKAKQECKPGGAKNGTVAPTTTPGQNGTPTPTPGQNGTPTPTPGQNGTSTPTPGVPAPGYGTPNPTPGVHPTADGPPNSSPPPPPAANGTPLPAPVPTPTETNNPDNGNGSGGGKDKKGDIYGTPKDGSKPAPGTSPYGTEQQGHSSKCTIRKIRR</sequence>
<protein>
    <submittedName>
        <fullName evidence="2">AlNc14C85G5442 protein</fullName>
    </submittedName>
</protein>
<reference evidence="2" key="2">
    <citation type="submission" date="2011-02" db="EMBL/GenBank/DDBJ databases">
        <authorList>
            <person name="MacLean D."/>
        </authorList>
    </citation>
    <scope>NUCLEOTIDE SEQUENCE</scope>
</reference>
<dbReference type="EMBL" id="FR824130">
    <property type="protein sequence ID" value="CCA20041.1"/>
    <property type="molecule type" value="Genomic_DNA"/>
</dbReference>
<dbReference type="AlphaFoldDB" id="F0WFQ7"/>
<proteinExistence type="predicted"/>
<feature type="compositionally biased region" description="Polar residues" evidence="1">
    <location>
        <begin position="322"/>
        <end position="334"/>
    </location>
</feature>
<organism evidence="2">
    <name type="scientific">Albugo laibachii Nc14</name>
    <dbReference type="NCBI Taxonomy" id="890382"/>
    <lineage>
        <taxon>Eukaryota</taxon>
        <taxon>Sar</taxon>
        <taxon>Stramenopiles</taxon>
        <taxon>Oomycota</taxon>
        <taxon>Peronosporomycetes</taxon>
        <taxon>Albuginales</taxon>
        <taxon>Albuginaceae</taxon>
        <taxon>Albugo</taxon>
    </lineage>
</organism>
<feature type="region of interest" description="Disordered" evidence="1">
    <location>
        <begin position="185"/>
        <end position="341"/>
    </location>
</feature>
<feature type="compositionally biased region" description="Low complexity" evidence="1">
    <location>
        <begin position="204"/>
        <end position="237"/>
    </location>
</feature>
<reference evidence="2" key="1">
    <citation type="journal article" date="2011" name="PLoS Biol.">
        <title>Gene gain and loss during evolution of obligate parasitism in the white rust pathogen of Arabidopsis thaliana.</title>
        <authorList>
            <person name="Kemen E."/>
            <person name="Gardiner A."/>
            <person name="Schultz-Larsen T."/>
            <person name="Kemen A.C."/>
            <person name="Balmuth A.L."/>
            <person name="Robert-Seilaniantz A."/>
            <person name="Bailey K."/>
            <person name="Holub E."/>
            <person name="Studholme D.J."/>
            <person name="Maclean D."/>
            <person name="Jones J.D."/>
        </authorList>
    </citation>
    <scope>NUCLEOTIDE SEQUENCE</scope>
</reference>
<name>F0WFQ7_9STRA</name>